<dbReference type="GO" id="GO:0005737">
    <property type="term" value="C:cytoplasm"/>
    <property type="evidence" value="ECO:0007669"/>
    <property type="project" value="TreeGrafter"/>
</dbReference>
<dbReference type="PANTHER" id="PTHR22967:SF105">
    <property type="entry name" value="CYCLIN-G-ASSOCIATED KINASE"/>
    <property type="match status" value="1"/>
</dbReference>
<dbReference type="PANTHER" id="PTHR22967">
    <property type="entry name" value="SERINE/THREONINE PROTEIN KINASE"/>
    <property type="match status" value="1"/>
</dbReference>
<proteinExistence type="predicted"/>
<keyword evidence="1" id="KW-0547">Nucleotide-binding</keyword>
<organism evidence="4 5">
    <name type="scientific">Heterorhabditis bacteriophora</name>
    <name type="common">Entomopathogenic nematode worm</name>
    <dbReference type="NCBI Taxonomy" id="37862"/>
    <lineage>
        <taxon>Eukaryota</taxon>
        <taxon>Metazoa</taxon>
        <taxon>Ecdysozoa</taxon>
        <taxon>Nematoda</taxon>
        <taxon>Chromadorea</taxon>
        <taxon>Rhabditida</taxon>
        <taxon>Rhabditina</taxon>
        <taxon>Rhabditomorpha</taxon>
        <taxon>Strongyloidea</taxon>
        <taxon>Heterorhabditidae</taxon>
        <taxon>Heterorhabditis</taxon>
    </lineage>
</organism>
<dbReference type="GO" id="GO:2000369">
    <property type="term" value="P:regulation of clathrin-dependent endocytosis"/>
    <property type="evidence" value="ECO:0007669"/>
    <property type="project" value="TreeGrafter"/>
</dbReference>
<dbReference type="WBParaSite" id="Hba_21337">
    <property type="protein sequence ID" value="Hba_21337"/>
    <property type="gene ID" value="Hba_21337"/>
</dbReference>
<dbReference type="GO" id="GO:0004674">
    <property type="term" value="F:protein serine/threonine kinase activity"/>
    <property type="evidence" value="ECO:0007669"/>
    <property type="project" value="TreeGrafter"/>
</dbReference>
<dbReference type="PROSITE" id="PS50011">
    <property type="entry name" value="PROTEIN_KINASE_DOM"/>
    <property type="match status" value="1"/>
</dbReference>
<dbReference type="GO" id="GO:0035612">
    <property type="term" value="F:AP-2 adaptor complex binding"/>
    <property type="evidence" value="ECO:0007669"/>
    <property type="project" value="TreeGrafter"/>
</dbReference>
<protein>
    <submittedName>
        <fullName evidence="5">Protein kinase domain-containing protein</fullName>
    </submittedName>
</protein>
<dbReference type="SUPFAM" id="SSF56112">
    <property type="entry name" value="Protein kinase-like (PK-like)"/>
    <property type="match status" value="1"/>
</dbReference>
<dbReference type="GO" id="GO:0005524">
    <property type="term" value="F:ATP binding"/>
    <property type="evidence" value="ECO:0007669"/>
    <property type="project" value="InterPro"/>
</dbReference>
<evidence type="ECO:0000259" key="3">
    <source>
        <dbReference type="PROSITE" id="PS50011"/>
    </source>
</evidence>
<sequence length="358" mass="38939">MTSLLRGALNLIQGDTGVSGTGGLSHPLVGTDVEIGGVKFRIRNMIAEGGFAVVFSAQNQQGQWYALKRQLANDRESVEAVIQEIRVLREVSGHPAIIRFVQAAQMKIHTGGSEFLLLTELCPGFFNVLHLLFLKTWLISTYLIMCNVLDEFNLLFMYLGIIESCLQPNPILRPSIGDLVERIGALAAAMGIPPKGPVYGVDVAAIEGQQQQTASVTVTPPDILPSGIPPPRPPPPRTEPTDISQQASAVFGALKGQGLSLFKNIKDRSAAVVQTVQVDKIPCYIPIILYKSLLTLFESLQSTYGGRGPDVTWVTSRIAFSPLSDNVPEALSVQAEEALRSHIMDHGRIYFIINVSQR</sequence>
<feature type="domain" description="Protein kinase" evidence="3">
    <location>
        <begin position="40"/>
        <end position="358"/>
    </location>
</feature>
<dbReference type="SMART" id="SM00220">
    <property type="entry name" value="S_TKc"/>
    <property type="match status" value="1"/>
</dbReference>
<evidence type="ECO:0000256" key="2">
    <source>
        <dbReference type="SAM" id="MobiDB-lite"/>
    </source>
</evidence>
<reference evidence="5" key="1">
    <citation type="submission" date="2016-11" db="UniProtKB">
        <authorList>
            <consortium name="WormBaseParasite"/>
        </authorList>
    </citation>
    <scope>IDENTIFICATION</scope>
</reference>
<dbReference type="Proteomes" id="UP000095283">
    <property type="component" value="Unplaced"/>
</dbReference>
<evidence type="ECO:0000313" key="5">
    <source>
        <dbReference type="WBParaSite" id="Hba_21337"/>
    </source>
</evidence>
<accession>A0A1I7XVE0</accession>
<evidence type="ECO:0000313" key="4">
    <source>
        <dbReference type="Proteomes" id="UP000095283"/>
    </source>
</evidence>
<keyword evidence="4" id="KW-1185">Reference proteome</keyword>
<feature type="compositionally biased region" description="Pro residues" evidence="2">
    <location>
        <begin position="227"/>
        <end position="238"/>
    </location>
</feature>
<evidence type="ECO:0000256" key="1">
    <source>
        <dbReference type="ARBA" id="ARBA00022741"/>
    </source>
</evidence>
<dbReference type="Gene3D" id="3.30.200.20">
    <property type="entry name" value="Phosphorylase Kinase, domain 1"/>
    <property type="match status" value="1"/>
</dbReference>
<dbReference type="InterPro" id="IPR011009">
    <property type="entry name" value="Kinase-like_dom_sf"/>
</dbReference>
<dbReference type="GO" id="GO:0045747">
    <property type="term" value="P:positive regulation of Notch signaling pathway"/>
    <property type="evidence" value="ECO:0007669"/>
    <property type="project" value="TreeGrafter"/>
</dbReference>
<dbReference type="AlphaFoldDB" id="A0A1I7XVE0"/>
<dbReference type="InterPro" id="IPR000719">
    <property type="entry name" value="Prot_kinase_dom"/>
</dbReference>
<name>A0A1I7XVE0_HETBA</name>
<feature type="region of interest" description="Disordered" evidence="2">
    <location>
        <begin position="220"/>
        <end position="242"/>
    </location>
</feature>